<feature type="chain" id="PRO_5039037408" evidence="3">
    <location>
        <begin position="25"/>
        <end position="480"/>
    </location>
</feature>
<proteinExistence type="predicted"/>
<dbReference type="Proteomes" id="UP000824242">
    <property type="component" value="Unassembled WGS sequence"/>
</dbReference>
<gene>
    <name evidence="5" type="ORF">IAB89_10975</name>
</gene>
<dbReference type="Pfam" id="PF13365">
    <property type="entry name" value="Trypsin_2"/>
    <property type="match status" value="1"/>
</dbReference>
<feature type="compositionally biased region" description="Pro residues" evidence="1">
    <location>
        <begin position="347"/>
        <end position="358"/>
    </location>
</feature>
<evidence type="ECO:0000256" key="3">
    <source>
        <dbReference type="SAM" id="SignalP"/>
    </source>
</evidence>
<dbReference type="SUPFAM" id="SSF50494">
    <property type="entry name" value="Trypsin-like serine proteases"/>
    <property type="match status" value="1"/>
</dbReference>
<evidence type="ECO:0000256" key="1">
    <source>
        <dbReference type="SAM" id="MobiDB-lite"/>
    </source>
</evidence>
<dbReference type="SUPFAM" id="SSF49879">
    <property type="entry name" value="SMAD/FHA domain"/>
    <property type="match status" value="1"/>
</dbReference>
<dbReference type="SMART" id="SM00240">
    <property type="entry name" value="FHA"/>
    <property type="match status" value="1"/>
</dbReference>
<dbReference type="InterPro" id="IPR043504">
    <property type="entry name" value="Peptidase_S1_PA_chymotrypsin"/>
</dbReference>
<evidence type="ECO:0000259" key="4">
    <source>
        <dbReference type="PROSITE" id="PS50006"/>
    </source>
</evidence>
<accession>A0A9D1AP32</accession>
<dbReference type="PANTHER" id="PTHR43019:SF23">
    <property type="entry name" value="PROTEASE DO-LIKE 5, CHLOROPLASTIC"/>
    <property type="match status" value="1"/>
</dbReference>
<evidence type="ECO:0000313" key="5">
    <source>
        <dbReference type="EMBL" id="HIR48156.1"/>
    </source>
</evidence>
<sequence length="480" mass="50767">MKKRMLCLLVSLCLVLFQTAPAFAANSNAVSEASNGVVQVYAETVRSDGTVAMGVGTAFGVGTVGEPTNIFVTNRHVVTAENADGSLTQSQTVYLMLGANALSVTLRAVEIDGELVMSEEYLPPLYTANTSQMVACEVLYVSDEYDLAVLKTREPVEDRVALELAGKAEQASTGQQVYAVGYPAVSDETATATGWVFSGNYLEDMPIYTYTYTYNSQVSDVTVTTGAISRFTTMTGEGDVRVIQHDATVHGGNSGGPLINENGVVVGINTYSGSEASLNYAIYVDYAREVLDELEIPYNSAQTNPFLIPAIAGGVVVLAVIVVIVVLVVLRGRGKRAPEPIQAADPVPVPETPVPQPTQPVASPAVQPTAQADNGLRLQGVSGSFAGRRFPLSGTLRIGRDPQLNQLVYPPQVKGISRTHCELSVVNGQVYLKDLGSSYGTFLAGGQRLAASQAVLLKPGDSFSLASEQETFVVIQKGGV</sequence>
<name>A0A9D1AP32_9FIRM</name>
<dbReference type="InterPro" id="IPR008984">
    <property type="entry name" value="SMAD_FHA_dom_sf"/>
</dbReference>
<dbReference type="InterPro" id="IPR009003">
    <property type="entry name" value="Peptidase_S1_PA"/>
</dbReference>
<organism evidence="5 6">
    <name type="scientific">Candidatus Caccousia avicola</name>
    <dbReference type="NCBI Taxonomy" id="2840721"/>
    <lineage>
        <taxon>Bacteria</taxon>
        <taxon>Bacillati</taxon>
        <taxon>Bacillota</taxon>
        <taxon>Clostridia</taxon>
        <taxon>Eubacteriales</taxon>
        <taxon>Oscillospiraceae</taxon>
        <taxon>Oscillospiraceae incertae sedis</taxon>
        <taxon>Candidatus Caccousia</taxon>
    </lineage>
</organism>
<comment type="caution">
    <text evidence="5">The sequence shown here is derived from an EMBL/GenBank/DDBJ whole genome shotgun (WGS) entry which is preliminary data.</text>
</comment>
<dbReference type="EMBL" id="DVGZ01000119">
    <property type="protein sequence ID" value="HIR48156.1"/>
    <property type="molecule type" value="Genomic_DNA"/>
</dbReference>
<dbReference type="InterPro" id="IPR000253">
    <property type="entry name" value="FHA_dom"/>
</dbReference>
<dbReference type="AlphaFoldDB" id="A0A9D1AP32"/>
<feature type="signal peptide" evidence="3">
    <location>
        <begin position="1"/>
        <end position="24"/>
    </location>
</feature>
<evidence type="ECO:0000256" key="2">
    <source>
        <dbReference type="SAM" id="Phobius"/>
    </source>
</evidence>
<dbReference type="CDD" id="cd00060">
    <property type="entry name" value="FHA"/>
    <property type="match status" value="1"/>
</dbReference>
<keyword evidence="2" id="KW-0472">Membrane</keyword>
<dbReference type="Gene3D" id="2.40.10.10">
    <property type="entry name" value="Trypsin-like serine proteases"/>
    <property type="match status" value="2"/>
</dbReference>
<feature type="transmembrane region" description="Helical" evidence="2">
    <location>
        <begin position="306"/>
        <end position="330"/>
    </location>
</feature>
<dbReference type="PROSITE" id="PS50006">
    <property type="entry name" value="FHA_DOMAIN"/>
    <property type="match status" value="1"/>
</dbReference>
<dbReference type="PANTHER" id="PTHR43019">
    <property type="entry name" value="SERINE ENDOPROTEASE DEGS"/>
    <property type="match status" value="1"/>
</dbReference>
<dbReference type="Gene3D" id="2.60.200.20">
    <property type="match status" value="1"/>
</dbReference>
<evidence type="ECO:0000313" key="6">
    <source>
        <dbReference type="Proteomes" id="UP000824242"/>
    </source>
</evidence>
<reference evidence="5" key="2">
    <citation type="journal article" date="2021" name="PeerJ">
        <title>Extensive microbial diversity within the chicken gut microbiome revealed by metagenomics and culture.</title>
        <authorList>
            <person name="Gilroy R."/>
            <person name="Ravi A."/>
            <person name="Getino M."/>
            <person name="Pursley I."/>
            <person name="Horton D.L."/>
            <person name="Alikhan N.F."/>
            <person name="Baker D."/>
            <person name="Gharbi K."/>
            <person name="Hall N."/>
            <person name="Watson M."/>
            <person name="Adriaenssens E.M."/>
            <person name="Foster-Nyarko E."/>
            <person name="Jarju S."/>
            <person name="Secka A."/>
            <person name="Antonio M."/>
            <person name="Oren A."/>
            <person name="Chaudhuri R.R."/>
            <person name="La Ragione R."/>
            <person name="Hildebrand F."/>
            <person name="Pallen M.J."/>
        </authorList>
    </citation>
    <scope>NUCLEOTIDE SEQUENCE</scope>
    <source>
        <strain evidence="5">ChiSxjej1B13-7958</strain>
    </source>
</reference>
<keyword evidence="2" id="KW-1133">Transmembrane helix</keyword>
<keyword evidence="3" id="KW-0732">Signal</keyword>
<feature type="region of interest" description="Disordered" evidence="1">
    <location>
        <begin position="339"/>
        <end position="365"/>
    </location>
</feature>
<reference evidence="5" key="1">
    <citation type="submission" date="2020-10" db="EMBL/GenBank/DDBJ databases">
        <authorList>
            <person name="Gilroy R."/>
        </authorList>
    </citation>
    <scope>NUCLEOTIDE SEQUENCE</scope>
    <source>
        <strain evidence="5">ChiSxjej1B13-7958</strain>
    </source>
</reference>
<feature type="domain" description="FHA" evidence="4">
    <location>
        <begin position="396"/>
        <end position="448"/>
    </location>
</feature>
<dbReference type="Pfam" id="PF00498">
    <property type="entry name" value="FHA"/>
    <property type="match status" value="1"/>
</dbReference>
<protein>
    <submittedName>
        <fullName evidence="5">Trypsin-like peptidase domain-containing protein</fullName>
    </submittedName>
</protein>
<keyword evidence="2" id="KW-0812">Transmembrane</keyword>